<evidence type="ECO:0000313" key="1">
    <source>
        <dbReference type="EMBL" id="QLQ81282.1"/>
    </source>
</evidence>
<accession>A0A7H9HXW6</accession>
<gene>
    <name evidence="1" type="ORF">HG537_0F00430</name>
</gene>
<evidence type="ECO:0000313" key="2">
    <source>
        <dbReference type="Proteomes" id="UP000510647"/>
    </source>
</evidence>
<sequence>MLTPGAIQECVREFQEQELASNVDHSVLQQQRNHLEGRLLRERYLTKRLQLLYSQIDKTRNYQEFVDLLMNSRSLLREIFTAEGLARRASPRDPELDWSKFGVDIAEYVARNDELLALYNEGLL</sequence>
<reference evidence="1 2" key="1">
    <citation type="submission" date="2020-06" db="EMBL/GenBank/DDBJ databases">
        <title>The yeast mating-type switching endonuclease HO is a domesticated member of an unorthodox homing genetic element family.</title>
        <authorList>
            <person name="Coughlan A.Y."/>
            <person name="Lombardi L."/>
            <person name="Braun-Galleani S."/>
            <person name="Martos A.R."/>
            <person name="Galeote V."/>
            <person name="Bigey F."/>
            <person name="Dequin S."/>
            <person name="Byrne K.P."/>
            <person name="Wolfe K.H."/>
        </authorList>
    </citation>
    <scope>NUCLEOTIDE SEQUENCE [LARGE SCALE GENOMIC DNA]</scope>
    <source>
        <strain evidence="1 2">CBS2947</strain>
    </source>
</reference>
<proteinExistence type="predicted"/>
<dbReference type="Proteomes" id="UP000510647">
    <property type="component" value="Chromosome 6"/>
</dbReference>
<organism evidence="1 2">
    <name type="scientific">Torulaspora globosa</name>
    <dbReference type="NCBI Taxonomy" id="48254"/>
    <lineage>
        <taxon>Eukaryota</taxon>
        <taxon>Fungi</taxon>
        <taxon>Dikarya</taxon>
        <taxon>Ascomycota</taxon>
        <taxon>Saccharomycotina</taxon>
        <taxon>Saccharomycetes</taxon>
        <taxon>Saccharomycetales</taxon>
        <taxon>Saccharomycetaceae</taxon>
        <taxon>Torulaspora</taxon>
    </lineage>
</organism>
<dbReference type="AlphaFoldDB" id="A0A7H9HXW6"/>
<dbReference type="OrthoDB" id="4067598at2759"/>
<name>A0A7H9HXW6_9SACH</name>
<protein>
    <submittedName>
        <fullName evidence="1">Uncharacterized protein</fullName>
    </submittedName>
</protein>
<keyword evidence="2" id="KW-1185">Reference proteome</keyword>
<dbReference type="EMBL" id="CP059272">
    <property type="protein sequence ID" value="QLQ81282.1"/>
    <property type="molecule type" value="Genomic_DNA"/>
</dbReference>